<keyword evidence="3 8" id="KW-0217">Developmental protein</keyword>
<sequence length="356" mass="38910">MSRISPMSLLPMVPVLALALVVLAGPDRAVAAGNTRYWALYHEDVQVPLSHQRCSELQLAGVLAPSQHLLCVNRPQVLRAVVRGLQRAVHYCQHTFRDSPWDCPLDAGSNRGYLFEQLQKSSTPESGYLRAAVASSIIYEIAADCRQGFIPNCPCGSVHKFIELLPNGTRIIGGCDVNIHHAATVAEPFLGAGLGAMATREAVDHHNTELGKLIGSSTEKYCRCHGLSASCSIKVCHQKLSSFKTTHPEILHTKYRQSQLVKSFQQGTLISTNQDAVTAETMAHLDPSVNSCHMHSTVGKQCDSIVQCRQTCCSSQYTERTVIVSMPICRLVMLGGVFRNTCVVTGTRMATQYTCQ</sequence>
<keyword evidence="5" id="KW-0272">Extracellular matrix</keyword>
<dbReference type="Pfam" id="PF00110">
    <property type="entry name" value="wnt"/>
    <property type="match status" value="1"/>
</dbReference>
<comment type="function">
    <text evidence="8">Ligand for members of the frizzled family of seven transmembrane receptors.</text>
</comment>
<dbReference type="GO" id="GO:0005109">
    <property type="term" value="F:frizzled binding"/>
    <property type="evidence" value="ECO:0007669"/>
    <property type="project" value="TreeGrafter"/>
</dbReference>
<organism evidence="10">
    <name type="scientific">Halisarca dujardinii</name>
    <name type="common">Dujardin's slime sponge</name>
    <dbReference type="NCBI Taxonomy" id="2583056"/>
    <lineage>
        <taxon>Eukaryota</taxon>
        <taxon>Metazoa</taxon>
        <taxon>Porifera</taxon>
        <taxon>Demospongiae</taxon>
        <taxon>Verongimorpha</taxon>
        <taxon>Chondrillida</taxon>
        <taxon>Halisarcidae</taxon>
        <taxon>Halisarca</taxon>
    </lineage>
</organism>
<comment type="similarity">
    <text evidence="2 8">Belongs to the Wnt family.</text>
</comment>
<feature type="signal peptide" evidence="9">
    <location>
        <begin position="1"/>
        <end position="24"/>
    </location>
</feature>
<keyword evidence="7" id="KW-1015">Disulfide bond</keyword>
<keyword evidence="4" id="KW-0964">Secreted</keyword>
<name>A0A175BVP7_HALDU</name>
<dbReference type="PANTHER" id="PTHR12027">
    <property type="entry name" value="WNT RELATED"/>
    <property type="match status" value="1"/>
</dbReference>
<accession>A0A175BVP7</accession>
<evidence type="ECO:0000256" key="1">
    <source>
        <dbReference type="ARBA" id="ARBA00004498"/>
    </source>
</evidence>
<evidence type="ECO:0000256" key="3">
    <source>
        <dbReference type="ARBA" id="ARBA00022473"/>
    </source>
</evidence>
<evidence type="ECO:0000256" key="4">
    <source>
        <dbReference type="ARBA" id="ARBA00022525"/>
    </source>
</evidence>
<dbReference type="GO" id="GO:0005615">
    <property type="term" value="C:extracellular space"/>
    <property type="evidence" value="ECO:0007669"/>
    <property type="project" value="TreeGrafter"/>
</dbReference>
<dbReference type="EMBL" id="HADA01000001">
    <property type="protein sequence ID" value="CUW00356.1"/>
    <property type="molecule type" value="Transcribed_RNA"/>
</dbReference>
<evidence type="ECO:0000256" key="2">
    <source>
        <dbReference type="ARBA" id="ARBA00005683"/>
    </source>
</evidence>
<evidence type="ECO:0000256" key="6">
    <source>
        <dbReference type="ARBA" id="ARBA00022687"/>
    </source>
</evidence>
<feature type="chain" id="PRO_5008039453" description="Protein Wnt" evidence="9">
    <location>
        <begin position="25"/>
        <end position="356"/>
    </location>
</feature>
<evidence type="ECO:0000256" key="9">
    <source>
        <dbReference type="SAM" id="SignalP"/>
    </source>
</evidence>
<evidence type="ECO:0000256" key="5">
    <source>
        <dbReference type="ARBA" id="ARBA00022530"/>
    </source>
</evidence>
<evidence type="ECO:0000256" key="8">
    <source>
        <dbReference type="RuleBase" id="RU003500"/>
    </source>
</evidence>
<keyword evidence="9" id="KW-0732">Signal</keyword>
<evidence type="ECO:0000313" key="10">
    <source>
        <dbReference type="EMBL" id="CUW00356.1"/>
    </source>
</evidence>
<dbReference type="InterPro" id="IPR005817">
    <property type="entry name" value="Wnt"/>
</dbReference>
<reference evidence="10" key="1">
    <citation type="submission" date="2015-12" db="EMBL/GenBank/DDBJ databases">
        <title>Surprisingly rich repertoire of Wnt genes in the demosponge Halisarca dujardini.</title>
        <authorList>
            <person name="Borisenko I."/>
            <person name="Adamski M."/>
            <person name="Ereskovsky A."/>
            <person name="Adamska M."/>
        </authorList>
    </citation>
    <scope>NUCLEOTIDE SEQUENCE</scope>
</reference>
<dbReference type="GO" id="GO:0005125">
    <property type="term" value="F:cytokine activity"/>
    <property type="evidence" value="ECO:0007669"/>
    <property type="project" value="TreeGrafter"/>
</dbReference>
<dbReference type="SMART" id="SM00097">
    <property type="entry name" value="WNT1"/>
    <property type="match status" value="1"/>
</dbReference>
<evidence type="ECO:0000256" key="7">
    <source>
        <dbReference type="ARBA" id="ARBA00023157"/>
    </source>
</evidence>
<gene>
    <name evidence="10" type="primary">WntI</name>
</gene>
<proteinExistence type="inferred from homology"/>
<dbReference type="GO" id="GO:0060070">
    <property type="term" value="P:canonical Wnt signaling pathway"/>
    <property type="evidence" value="ECO:0007669"/>
    <property type="project" value="TreeGrafter"/>
</dbReference>
<comment type="subcellular location">
    <subcellularLocation>
        <location evidence="1 8">Secreted</location>
        <location evidence="1 8">Extracellular space</location>
        <location evidence="1 8">Extracellular matrix</location>
    </subcellularLocation>
</comment>
<keyword evidence="6 8" id="KW-0879">Wnt signaling pathway</keyword>
<protein>
    <recommendedName>
        <fullName evidence="8">Protein Wnt</fullName>
    </recommendedName>
</protein>
<dbReference type="PRINTS" id="PR01349">
    <property type="entry name" value="WNTPROTEIN"/>
</dbReference>
<dbReference type="AlphaFoldDB" id="A0A175BVP7"/>
<dbReference type="GO" id="GO:0045165">
    <property type="term" value="P:cell fate commitment"/>
    <property type="evidence" value="ECO:0007669"/>
    <property type="project" value="TreeGrafter"/>
</dbReference>